<dbReference type="EMBL" id="JAJOMB010000006">
    <property type="protein sequence ID" value="MCD5311891.1"/>
    <property type="molecule type" value="Genomic_DNA"/>
</dbReference>
<evidence type="ECO:0000259" key="2">
    <source>
        <dbReference type="PROSITE" id="PS50263"/>
    </source>
</evidence>
<reference evidence="3" key="1">
    <citation type="submission" date="2021-11" db="EMBL/GenBank/DDBJ databases">
        <title>Streptomyces corallinus and Kineosporia corallina sp. nov., two new coral-derived marine actinobacteria.</title>
        <authorList>
            <person name="Buangrab K."/>
            <person name="Sutthacheep M."/>
            <person name="Yeemin T."/>
            <person name="Harunari E."/>
            <person name="Igarashi Y."/>
            <person name="Sripreechasak P."/>
            <person name="Kanchanasin P."/>
            <person name="Tanasupawat S."/>
            <person name="Phongsopitanun W."/>
        </authorList>
    </citation>
    <scope>NUCLEOTIDE SEQUENCE</scope>
    <source>
        <strain evidence="3">JCM 31032</strain>
    </source>
</reference>
<dbReference type="SUPFAM" id="SSF56317">
    <property type="entry name" value="Carbon-nitrogen hydrolase"/>
    <property type="match status" value="1"/>
</dbReference>
<proteinExistence type="inferred from homology"/>
<keyword evidence="3" id="KW-0378">Hydrolase</keyword>
<dbReference type="PANTHER" id="PTHR23088:SF27">
    <property type="entry name" value="DEAMINATED GLUTATHIONE AMIDASE"/>
    <property type="match status" value="1"/>
</dbReference>
<name>A0A9X1SU06_9ACTN</name>
<dbReference type="InterPro" id="IPR003010">
    <property type="entry name" value="C-N_Hydrolase"/>
</dbReference>
<dbReference type="AlphaFoldDB" id="A0A9X1SU06"/>
<evidence type="ECO:0000256" key="1">
    <source>
        <dbReference type="ARBA" id="ARBA00010613"/>
    </source>
</evidence>
<accession>A0A9X1SU06</accession>
<dbReference type="CDD" id="cd07197">
    <property type="entry name" value="nitrilase"/>
    <property type="match status" value="1"/>
</dbReference>
<dbReference type="InterPro" id="IPR036526">
    <property type="entry name" value="C-N_Hydrolase_sf"/>
</dbReference>
<dbReference type="PROSITE" id="PS50263">
    <property type="entry name" value="CN_HYDROLASE"/>
    <property type="match status" value="1"/>
</dbReference>
<dbReference type="Proteomes" id="UP001138997">
    <property type="component" value="Unassembled WGS sequence"/>
</dbReference>
<dbReference type="Gene3D" id="3.60.110.10">
    <property type="entry name" value="Carbon-nitrogen hydrolase"/>
    <property type="match status" value="1"/>
</dbReference>
<dbReference type="RefSeq" id="WP_231441555.1">
    <property type="nucleotide sequence ID" value="NZ_JAJOMB010000006.1"/>
</dbReference>
<dbReference type="PANTHER" id="PTHR23088">
    <property type="entry name" value="NITRILASE-RELATED"/>
    <property type="match status" value="1"/>
</dbReference>
<comment type="caution">
    <text evidence="3">The sequence shown here is derived from an EMBL/GenBank/DDBJ whole genome shotgun (WGS) entry which is preliminary data.</text>
</comment>
<organism evidence="3 4">
    <name type="scientific">Kineosporia babensis</name>
    <dbReference type="NCBI Taxonomy" id="499548"/>
    <lineage>
        <taxon>Bacteria</taxon>
        <taxon>Bacillati</taxon>
        <taxon>Actinomycetota</taxon>
        <taxon>Actinomycetes</taxon>
        <taxon>Kineosporiales</taxon>
        <taxon>Kineosporiaceae</taxon>
        <taxon>Kineosporia</taxon>
    </lineage>
</organism>
<protein>
    <submittedName>
        <fullName evidence="3">Carbon-nitrogen hydrolase family protein</fullName>
    </submittedName>
</protein>
<feature type="domain" description="CN hydrolase" evidence="2">
    <location>
        <begin position="6"/>
        <end position="243"/>
    </location>
</feature>
<comment type="similarity">
    <text evidence="1">Belongs to the carbon-nitrogen hydrolase superfamily. NIT1/NIT2 family.</text>
</comment>
<dbReference type="Pfam" id="PF00795">
    <property type="entry name" value="CN_hydrolase"/>
    <property type="match status" value="1"/>
</dbReference>
<evidence type="ECO:0000313" key="3">
    <source>
        <dbReference type="EMBL" id="MCD5311891.1"/>
    </source>
</evidence>
<dbReference type="GO" id="GO:0016787">
    <property type="term" value="F:hydrolase activity"/>
    <property type="evidence" value="ECO:0007669"/>
    <property type="project" value="UniProtKB-KW"/>
</dbReference>
<evidence type="ECO:0000313" key="4">
    <source>
        <dbReference type="Proteomes" id="UP001138997"/>
    </source>
</evidence>
<keyword evidence="4" id="KW-1185">Reference proteome</keyword>
<sequence length="246" mass="25580">MILSELTVAVVQAVPVDGDLEANLRGTESLVEQLVTSAAGADLIVFPELSLTGYDLSLLADERNWFTPGDERLNAVRKIAAEHGTTVVVGAPVRVGEHQHIASMVLTGDAPDVVAAKTHLHGAENDLVEPGTGPVVISVAGWNVGLAVCYDTAFPAHAQQAKERGAQAYVASVLFTQGEERRLDVRMAARAVDHGMFSVTANLGGYPLGQRSAGGSGACAPDGTVLAVAAGRDQEVVTVRLDPALL</sequence>
<gene>
    <name evidence="3" type="ORF">LR394_13355</name>
</gene>